<gene>
    <name evidence="2" type="ORF">TVY486_0301640</name>
</gene>
<dbReference type="Gene3D" id="3.40.50.2060">
    <property type="match status" value="1"/>
</dbReference>
<evidence type="ECO:0000256" key="1">
    <source>
        <dbReference type="ARBA" id="ARBA00009884"/>
    </source>
</evidence>
<proteinExistence type="inferred from homology"/>
<dbReference type="GO" id="GO:0016192">
    <property type="term" value="P:vesicle-mediated transport"/>
    <property type="evidence" value="ECO:0007669"/>
    <property type="project" value="InterPro"/>
</dbReference>
<organism evidence="2">
    <name type="scientific">Trypanosoma vivax (strain Y486)</name>
    <dbReference type="NCBI Taxonomy" id="1055687"/>
    <lineage>
        <taxon>Eukaryota</taxon>
        <taxon>Discoba</taxon>
        <taxon>Euglenozoa</taxon>
        <taxon>Kinetoplastea</taxon>
        <taxon>Metakinetoplastina</taxon>
        <taxon>Trypanosomatida</taxon>
        <taxon>Trypanosomatidae</taxon>
        <taxon>Trypanosoma</taxon>
        <taxon>Duttonella</taxon>
    </lineage>
</organism>
<dbReference type="InterPro" id="IPR043154">
    <property type="entry name" value="Sec-1-like_dom1"/>
</dbReference>
<dbReference type="Pfam" id="PF00995">
    <property type="entry name" value="Sec1"/>
    <property type="match status" value="1"/>
</dbReference>
<name>G0TSP8_TRYVY</name>
<dbReference type="VEuPathDB" id="TriTrypDB:TvY486_0301640"/>
<dbReference type="InterPro" id="IPR027482">
    <property type="entry name" value="Sec1-like_dom2"/>
</dbReference>
<dbReference type="PANTHER" id="PTHR11679">
    <property type="entry name" value="VESICLE PROTEIN SORTING-ASSOCIATED"/>
    <property type="match status" value="1"/>
</dbReference>
<reference evidence="2" key="1">
    <citation type="journal article" date="2012" name="Proc. Natl. Acad. Sci. U.S.A.">
        <title>Antigenic diversity is generated by distinct evolutionary mechanisms in African trypanosome species.</title>
        <authorList>
            <person name="Jackson A.P."/>
            <person name="Berry A."/>
            <person name="Aslett M."/>
            <person name="Allison H.C."/>
            <person name="Burton P."/>
            <person name="Vavrova-Anderson J."/>
            <person name="Brown R."/>
            <person name="Browne H."/>
            <person name="Corton N."/>
            <person name="Hauser H."/>
            <person name="Gamble J."/>
            <person name="Gilderthorp R."/>
            <person name="Marcello L."/>
            <person name="McQuillan J."/>
            <person name="Otto T.D."/>
            <person name="Quail M.A."/>
            <person name="Sanders M.J."/>
            <person name="van Tonder A."/>
            <person name="Ginger M.L."/>
            <person name="Field M.C."/>
            <person name="Barry J.D."/>
            <person name="Hertz-Fowler C."/>
            <person name="Berriman M."/>
        </authorList>
    </citation>
    <scope>NUCLEOTIDE SEQUENCE</scope>
    <source>
        <strain evidence="2">Y486</strain>
    </source>
</reference>
<comment type="similarity">
    <text evidence="1">Belongs to the STXBP/unc-18/SEC1 family.</text>
</comment>
<dbReference type="InterPro" id="IPR036045">
    <property type="entry name" value="Sec1-like_sf"/>
</dbReference>
<sequence>MVSSVENMDLSEIREIAKMELSSLIQRLNDGGQKNCAFYVVQELLFYINSDKELRGLFCRENGVVGVFPLKDDAELVHADHAVFLVKTNVEFTRQLARILAVYTQKMPNTFLTVFFVPRKTLMIEHIFENEYQSLLNAARLNFSDFDWDIAVLDEDLLSMQMPDSFRQMVLDGDATIQEWSARMLFKLQASFFGAVPLIRAKGTNAAKVVNVLRRLQEETESDCTNDIASKFDSLFIFDRSLDLVTPTLTQLTYEGLIDELYSINAGIVSFPFKLSEESAKETDQQMYLSSSDQLFREIRDKNFSSVGNILYSKSIWVKQCYEKRKEVQELKELKEYMKTLPEMQELHRLICVHTNIATDIGKNTQSIGFQRRITIEQYIVQQINEKEVLNYIEELINKSAPITEVFRLISLYSLANDGLKSKTYEFFKHILMLSYGIPYVIVALTCFEKCGLITIHKDKPATFSSVRKQFKLWDYNLDEKSPSDVSYAYSGYAPLSLRLLNELITCPDTWGSSGTLCDILPGSKAEIRDEFHISGSPSSILVFFLGGVTLAEINAIRFLQKRWAELDQPKRIVIATTNVMNGTRMIRSLLPFAD</sequence>
<dbReference type="Gene3D" id="3.40.50.1910">
    <property type="match status" value="2"/>
</dbReference>
<dbReference type="Gene3D" id="1.25.40.850">
    <property type="match status" value="1"/>
</dbReference>
<dbReference type="EMBL" id="HE573019">
    <property type="protein sequence ID" value="CCC46975.1"/>
    <property type="molecule type" value="Genomic_DNA"/>
</dbReference>
<accession>G0TSP8</accession>
<evidence type="ECO:0000313" key="2">
    <source>
        <dbReference type="EMBL" id="CCC46975.1"/>
    </source>
</evidence>
<dbReference type="SUPFAM" id="SSF56815">
    <property type="entry name" value="Sec1/munc18-like (SM) proteins"/>
    <property type="match status" value="1"/>
</dbReference>
<dbReference type="AlphaFoldDB" id="G0TSP8"/>
<dbReference type="InterPro" id="IPR001619">
    <property type="entry name" value="Sec1-like"/>
</dbReference>
<protein>
    <submittedName>
        <fullName evidence="2">Putative vacuolar sorting protein</fullName>
    </submittedName>
</protein>
<dbReference type="InterPro" id="IPR043155">
    <property type="entry name" value="VPS33_dom3b"/>
</dbReference>